<accession>A0ABQ3NXU1</accession>
<comment type="caution">
    <text evidence="2">The sequence shown here is derived from an EMBL/GenBank/DDBJ whole genome shotgun (WGS) entry which is preliminary data.</text>
</comment>
<proteinExistence type="predicted"/>
<reference evidence="3" key="1">
    <citation type="submission" date="2020-09" db="EMBL/GenBank/DDBJ databases">
        <title>Whole genome shotgun sequence of Streptomyces cinnamonensis NBRC 15873.</title>
        <authorList>
            <person name="Komaki H."/>
            <person name="Tamura T."/>
        </authorList>
    </citation>
    <scope>NUCLEOTIDE SEQUENCE [LARGE SCALE GENOMIC DNA]</scope>
    <source>
        <strain evidence="3">NBRC 15873</strain>
    </source>
</reference>
<feature type="region of interest" description="Disordered" evidence="1">
    <location>
        <begin position="18"/>
        <end position="51"/>
    </location>
</feature>
<feature type="compositionally biased region" description="Low complexity" evidence="1">
    <location>
        <begin position="18"/>
        <end position="32"/>
    </location>
</feature>
<gene>
    <name evidence="2" type="ORF">Scinn_70530</name>
</gene>
<dbReference type="Proteomes" id="UP000660554">
    <property type="component" value="Unassembled WGS sequence"/>
</dbReference>
<evidence type="ECO:0000313" key="2">
    <source>
        <dbReference type="EMBL" id="GHI17590.1"/>
    </source>
</evidence>
<dbReference type="EMBL" id="BNDV01000017">
    <property type="protein sequence ID" value="GHI17590.1"/>
    <property type="molecule type" value="Genomic_DNA"/>
</dbReference>
<name>A0ABQ3NXU1_STRVG</name>
<organism evidence="2 3">
    <name type="scientific">Streptomyces virginiae</name>
    <name type="common">Streptomyces cinnamonensis</name>
    <dbReference type="NCBI Taxonomy" id="1961"/>
    <lineage>
        <taxon>Bacteria</taxon>
        <taxon>Bacillati</taxon>
        <taxon>Actinomycetota</taxon>
        <taxon>Actinomycetes</taxon>
        <taxon>Kitasatosporales</taxon>
        <taxon>Streptomycetaceae</taxon>
        <taxon>Streptomyces</taxon>
    </lineage>
</organism>
<feature type="compositionally biased region" description="Basic and acidic residues" evidence="1">
    <location>
        <begin position="92"/>
        <end position="104"/>
    </location>
</feature>
<evidence type="ECO:0000313" key="3">
    <source>
        <dbReference type="Proteomes" id="UP000660554"/>
    </source>
</evidence>
<protein>
    <recommendedName>
        <fullName evidence="4">Secreted protein</fullName>
    </recommendedName>
</protein>
<evidence type="ECO:0008006" key="4">
    <source>
        <dbReference type="Google" id="ProtNLM"/>
    </source>
</evidence>
<keyword evidence="3" id="KW-1185">Reference proteome</keyword>
<feature type="region of interest" description="Disordered" evidence="1">
    <location>
        <begin position="67"/>
        <end position="104"/>
    </location>
</feature>
<sequence>MVVTVSVPRPLVAACATGAGTSAAAPPAASRAPNRSSDLRSTCGPAPGPSLGRCSLGTAVLSVHMGGMEGVQVRGARTNDARSGRRKARTSGRADERETRPDAL</sequence>
<evidence type="ECO:0000256" key="1">
    <source>
        <dbReference type="SAM" id="MobiDB-lite"/>
    </source>
</evidence>